<feature type="signal peptide" evidence="2">
    <location>
        <begin position="1"/>
        <end position="21"/>
    </location>
</feature>
<evidence type="ECO:0000313" key="5">
    <source>
        <dbReference type="Proteomes" id="UP000640333"/>
    </source>
</evidence>
<feature type="domain" description="Peptidoglycan binding-like" evidence="3">
    <location>
        <begin position="457"/>
        <end position="510"/>
    </location>
</feature>
<dbReference type="EMBL" id="JADEYS010000011">
    <property type="protein sequence ID" value="MBE9398011.1"/>
    <property type="molecule type" value="Genomic_DNA"/>
</dbReference>
<accession>A0A8J7KAI2</accession>
<evidence type="ECO:0000256" key="1">
    <source>
        <dbReference type="SAM" id="MobiDB-lite"/>
    </source>
</evidence>
<dbReference type="PROSITE" id="PS51257">
    <property type="entry name" value="PROKAR_LIPOPROTEIN"/>
    <property type="match status" value="1"/>
</dbReference>
<dbReference type="InterPro" id="IPR036366">
    <property type="entry name" value="PGBDSf"/>
</dbReference>
<keyword evidence="2" id="KW-0732">Signal</keyword>
<dbReference type="AlphaFoldDB" id="A0A8J7KAI2"/>
<dbReference type="SUPFAM" id="SSF47090">
    <property type="entry name" value="PGBD-like"/>
    <property type="match status" value="1"/>
</dbReference>
<sequence>MAITRKTTMKLSVLSASILLAACSANDPKSQQLSPYSATELEQRNQELLEREREVSRREAEAQNALAASKEKEGINDLLPPNAKSGECYARVWVEPTYQSYTEKVLVKEASERVEIIPARYEAQSETVQVQPASQKIEVTPAQYDVVTEQKLIREAGTQWLVDLAKGSAPASKQLLQAASAHGIDLDAAQPGMCFHEHYKPAQFEKVKESVLVKDGYDVVETVPAKFRWTEKRVLVKEASTRIEEIPAQYDTVMEEVVDVPAHTVWKKGTGPIQKIDEATGEIMCLVEVPATFKKISKRVMVSAPSTRTVEIPAIYDTVRVQELVSEAKEVRNTVPAKYKDISITKKVADVGFVWHEVHNMHHPASTRTGNKICLTERAAEYETIQRTVVTQKASTNTVDIPAKYETVKVTKLVSPAAEKRIKIPAEYDTVSLSKINQEGFMEWRSILCETNMTRTTIMDIQRALDAKGYNPGAIDGVVGRETMSAVNKFQQDNKLPTDKYINIETVKALSVEI</sequence>
<dbReference type="Gene3D" id="1.10.101.10">
    <property type="entry name" value="PGBD-like superfamily/PGBD"/>
    <property type="match status" value="1"/>
</dbReference>
<reference evidence="4" key="1">
    <citation type="submission" date="2020-10" db="EMBL/GenBank/DDBJ databases">
        <title>Bacterium isolated from coastal waters sediment.</title>
        <authorList>
            <person name="Chen R.-J."/>
            <person name="Lu D.-C."/>
            <person name="Zhu K.-L."/>
            <person name="Du Z.-J."/>
        </authorList>
    </citation>
    <scope>NUCLEOTIDE SEQUENCE</scope>
    <source>
        <strain evidence="4">N1Y112</strain>
    </source>
</reference>
<feature type="chain" id="PRO_5035308180" evidence="2">
    <location>
        <begin position="22"/>
        <end position="514"/>
    </location>
</feature>
<comment type="caution">
    <text evidence="4">The sequence shown here is derived from an EMBL/GenBank/DDBJ whole genome shotgun (WGS) entry which is preliminary data.</text>
</comment>
<dbReference type="Pfam" id="PF01471">
    <property type="entry name" value="PG_binding_1"/>
    <property type="match status" value="1"/>
</dbReference>
<evidence type="ECO:0000313" key="4">
    <source>
        <dbReference type="EMBL" id="MBE9398011.1"/>
    </source>
</evidence>
<dbReference type="RefSeq" id="WP_193953648.1">
    <property type="nucleotide sequence ID" value="NZ_JADEYS010000011.1"/>
</dbReference>
<organism evidence="4 5">
    <name type="scientific">Pontibacterium sinense</name>
    <dbReference type="NCBI Taxonomy" id="2781979"/>
    <lineage>
        <taxon>Bacteria</taxon>
        <taxon>Pseudomonadati</taxon>
        <taxon>Pseudomonadota</taxon>
        <taxon>Gammaproteobacteria</taxon>
        <taxon>Oceanospirillales</taxon>
        <taxon>Oceanospirillaceae</taxon>
        <taxon>Pontibacterium</taxon>
    </lineage>
</organism>
<proteinExistence type="predicted"/>
<protein>
    <submittedName>
        <fullName evidence="4">Peptidoglycan-binding protein</fullName>
    </submittedName>
</protein>
<dbReference type="InterPro" id="IPR002477">
    <property type="entry name" value="Peptidoglycan-bd-like"/>
</dbReference>
<dbReference type="Proteomes" id="UP000640333">
    <property type="component" value="Unassembled WGS sequence"/>
</dbReference>
<dbReference type="InterPro" id="IPR036365">
    <property type="entry name" value="PGBD-like_sf"/>
</dbReference>
<feature type="compositionally biased region" description="Basic and acidic residues" evidence="1">
    <location>
        <begin position="51"/>
        <end position="61"/>
    </location>
</feature>
<keyword evidence="5" id="KW-1185">Reference proteome</keyword>
<gene>
    <name evidence="4" type="ORF">IOQ59_12155</name>
</gene>
<name>A0A8J7KAI2_9GAMM</name>
<evidence type="ECO:0000256" key="2">
    <source>
        <dbReference type="SAM" id="SignalP"/>
    </source>
</evidence>
<feature type="region of interest" description="Disordered" evidence="1">
    <location>
        <begin position="51"/>
        <end position="80"/>
    </location>
</feature>
<evidence type="ECO:0000259" key="3">
    <source>
        <dbReference type="Pfam" id="PF01471"/>
    </source>
</evidence>